<sequence length="73" mass="8665">MDIYTIMLLGYQVSQKKTISAGIYTIKFHRRRKNNTYMYIVELEIEGKVIERGIFSEYSNAVIYAGEIFSRFR</sequence>
<reference evidence="2 3" key="1">
    <citation type="submission" date="2019-10" db="EMBL/GenBank/DDBJ databases">
        <title>Genome Sequences from Six Type Strain Members of the Archaeal Family Sulfolobaceae: Acidianus ambivalens, Acidianus infernus, Metallosphaera prunae, Stygiolobus azoricus, Sulfolobus metallicus, and Sulfurisphaera ohwakuensis.</title>
        <authorList>
            <person name="Counts J.A."/>
            <person name="Kelly R.M."/>
        </authorList>
    </citation>
    <scope>NUCLEOTIDE SEQUENCE [LARGE SCALE GENOMIC DNA]</scope>
    <source>
        <strain evidence="2 3">TA-1</strain>
    </source>
</reference>
<evidence type="ECO:0000313" key="3">
    <source>
        <dbReference type="Proteomes" id="UP000427373"/>
    </source>
</evidence>
<keyword evidence="3" id="KW-1185">Reference proteome</keyword>
<protein>
    <submittedName>
        <fullName evidence="2">Uncharacterized protein</fullName>
    </submittedName>
</protein>
<name>A0A650CEJ3_SULOH</name>
<reference evidence="1 4" key="2">
    <citation type="submission" date="2020-08" db="EMBL/GenBank/DDBJ databases">
        <title>Genomic Encyclopedia of Type Strains, Phase IV (KMG-IV): sequencing the most valuable type-strain genomes for metagenomic binning, comparative biology and taxonomic classification.</title>
        <authorList>
            <person name="Goeker M."/>
        </authorList>
    </citation>
    <scope>NUCLEOTIDE SEQUENCE [LARGE SCALE GENOMIC DNA]</scope>
    <source>
        <strain evidence="1 4">DSM 12421</strain>
    </source>
</reference>
<accession>A0A650CEJ3</accession>
<dbReference type="GeneID" id="95643310"/>
<organism evidence="2 3">
    <name type="scientific">Sulfurisphaera ohwakuensis</name>
    <dbReference type="NCBI Taxonomy" id="69656"/>
    <lineage>
        <taxon>Archaea</taxon>
        <taxon>Thermoproteota</taxon>
        <taxon>Thermoprotei</taxon>
        <taxon>Sulfolobales</taxon>
        <taxon>Sulfolobaceae</taxon>
        <taxon>Sulfurisphaera</taxon>
    </lineage>
</organism>
<dbReference type="KEGG" id="soh:D1869_02695"/>
<dbReference type="OrthoDB" id="34573at2157"/>
<gene>
    <name evidence="2" type="ORF">D1869_02695</name>
    <name evidence="1" type="ORF">HNQ62_000573</name>
</gene>
<dbReference type="Proteomes" id="UP000427373">
    <property type="component" value="Chromosome"/>
</dbReference>
<evidence type="ECO:0000313" key="4">
    <source>
        <dbReference type="Proteomes" id="UP000582213"/>
    </source>
</evidence>
<evidence type="ECO:0000313" key="1">
    <source>
        <dbReference type="EMBL" id="MBB5252840.1"/>
    </source>
</evidence>
<dbReference type="AlphaFoldDB" id="A0A650CEJ3"/>
<dbReference type="RefSeq" id="WP_156013797.1">
    <property type="nucleotide sequence ID" value="NZ_AP031374.1"/>
</dbReference>
<proteinExistence type="predicted"/>
<dbReference type="EMBL" id="CP045484">
    <property type="protein sequence ID" value="QGR16224.1"/>
    <property type="molecule type" value="Genomic_DNA"/>
</dbReference>
<dbReference type="EMBL" id="JACHFY010000002">
    <property type="protein sequence ID" value="MBB5252840.1"/>
    <property type="molecule type" value="Genomic_DNA"/>
</dbReference>
<evidence type="ECO:0000313" key="2">
    <source>
        <dbReference type="EMBL" id="QGR16224.1"/>
    </source>
</evidence>
<dbReference type="Proteomes" id="UP000582213">
    <property type="component" value="Unassembled WGS sequence"/>
</dbReference>